<feature type="compositionally biased region" description="Polar residues" evidence="8">
    <location>
        <begin position="131"/>
        <end position="152"/>
    </location>
</feature>
<keyword evidence="5" id="KW-0255">Endonuclease</keyword>
<dbReference type="InterPro" id="IPR021109">
    <property type="entry name" value="Peptidase_aspartic_dom_sf"/>
</dbReference>
<evidence type="ECO:0000256" key="7">
    <source>
        <dbReference type="ARBA" id="ARBA00022918"/>
    </source>
</evidence>
<keyword evidence="3" id="KW-0548">Nucleotidyltransferase</keyword>
<reference evidence="11" key="1">
    <citation type="submission" date="2021-03" db="EMBL/GenBank/DDBJ databases">
        <title>Draft genome sequence of rust myrtle Austropuccinia psidii MF-1, a brazilian biotype.</title>
        <authorList>
            <person name="Quecine M.C."/>
            <person name="Pachon D.M.R."/>
            <person name="Bonatelli M.L."/>
            <person name="Correr F.H."/>
            <person name="Franceschini L.M."/>
            <person name="Leite T.F."/>
            <person name="Margarido G.R.A."/>
            <person name="Almeida C.A."/>
            <person name="Ferrarezi J.A."/>
            <person name="Labate C.A."/>
        </authorList>
    </citation>
    <scope>NUCLEOTIDE SEQUENCE</scope>
    <source>
        <strain evidence="11">MF-1</strain>
    </source>
</reference>
<evidence type="ECO:0000256" key="8">
    <source>
        <dbReference type="SAM" id="MobiDB-lite"/>
    </source>
</evidence>
<feature type="region of interest" description="Disordered" evidence="8">
    <location>
        <begin position="115"/>
        <end position="167"/>
    </location>
</feature>
<keyword evidence="7" id="KW-0695">RNA-directed DNA polymerase</keyword>
<feature type="compositionally biased region" description="Acidic residues" evidence="8">
    <location>
        <begin position="11"/>
        <end position="28"/>
    </location>
</feature>
<dbReference type="GO" id="GO:0003964">
    <property type="term" value="F:RNA-directed DNA polymerase activity"/>
    <property type="evidence" value="ECO:0007669"/>
    <property type="project" value="UniProtKB-KW"/>
</dbReference>
<dbReference type="Proteomes" id="UP000765509">
    <property type="component" value="Unassembled WGS sequence"/>
</dbReference>
<dbReference type="CDD" id="cd00303">
    <property type="entry name" value="retropepsin_like"/>
    <property type="match status" value="1"/>
</dbReference>
<dbReference type="SUPFAM" id="SSF56672">
    <property type="entry name" value="DNA/RNA polymerases"/>
    <property type="match status" value="1"/>
</dbReference>
<dbReference type="InterPro" id="IPR041373">
    <property type="entry name" value="RT_RNaseH"/>
</dbReference>
<dbReference type="Pfam" id="PF00078">
    <property type="entry name" value="RVT_1"/>
    <property type="match status" value="1"/>
</dbReference>
<dbReference type="EMBL" id="AVOT02009728">
    <property type="protein sequence ID" value="MBW0488699.1"/>
    <property type="molecule type" value="Genomic_DNA"/>
</dbReference>
<evidence type="ECO:0000256" key="4">
    <source>
        <dbReference type="ARBA" id="ARBA00022722"/>
    </source>
</evidence>
<keyword evidence="2" id="KW-0808">Transferase</keyword>
<feature type="compositionally biased region" description="Polar residues" evidence="8">
    <location>
        <begin position="47"/>
        <end position="57"/>
    </location>
</feature>
<dbReference type="PANTHER" id="PTHR37984">
    <property type="entry name" value="PROTEIN CBG26694"/>
    <property type="match status" value="1"/>
</dbReference>
<feature type="domain" description="Reverse transcriptase RNase H-like" evidence="10">
    <location>
        <begin position="507"/>
        <end position="601"/>
    </location>
</feature>
<evidence type="ECO:0000313" key="11">
    <source>
        <dbReference type="EMBL" id="MBW0488699.1"/>
    </source>
</evidence>
<keyword evidence="6" id="KW-0378">Hydrolase</keyword>
<dbReference type="GO" id="GO:0016787">
    <property type="term" value="F:hydrolase activity"/>
    <property type="evidence" value="ECO:0007669"/>
    <property type="project" value="UniProtKB-KW"/>
</dbReference>
<dbReference type="InterPro" id="IPR000477">
    <property type="entry name" value="RT_dom"/>
</dbReference>
<feature type="region of interest" description="Disordered" evidence="8">
    <location>
        <begin position="1"/>
        <end position="57"/>
    </location>
</feature>
<evidence type="ECO:0000259" key="9">
    <source>
        <dbReference type="Pfam" id="PF00078"/>
    </source>
</evidence>
<evidence type="ECO:0000259" key="10">
    <source>
        <dbReference type="Pfam" id="PF17917"/>
    </source>
</evidence>
<evidence type="ECO:0000256" key="2">
    <source>
        <dbReference type="ARBA" id="ARBA00022679"/>
    </source>
</evidence>
<dbReference type="Gene3D" id="3.30.70.270">
    <property type="match status" value="2"/>
</dbReference>
<feature type="domain" description="Reverse transcriptase" evidence="9">
    <location>
        <begin position="368"/>
        <end position="438"/>
    </location>
</feature>
<evidence type="ECO:0000256" key="3">
    <source>
        <dbReference type="ARBA" id="ARBA00022695"/>
    </source>
</evidence>
<name>A0A9Q3CNV1_9BASI</name>
<dbReference type="CDD" id="cd09274">
    <property type="entry name" value="RNase_HI_RT_Ty3"/>
    <property type="match status" value="1"/>
</dbReference>
<dbReference type="Pfam" id="PF17917">
    <property type="entry name" value="RT_RNaseH"/>
    <property type="match status" value="1"/>
</dbReference>
<keyword evidence="4" id="KW-0540">Nuclease</keyword>
<sequence>MSRTTFRGPGEDGEEEEENSVEEEESDGTEAAPAPVGASEGTRGPTLAQSDQPVSHQTEPSLLAIMQSFVSGIGDWGERALIHHFRKGLASHPSKIDSLEDLMDVSLELDTRYHERQKEKNHHQEKKPESSKSNSYHNQNSSRSSHKNNNFHSQKREKPHSSLLNKDFTLKRSEKERRIKEGFCTYCGGKHSIESCFKRTQNKLTQPSGRFPSQGSLSEDHVVFNGLHCFTSRAQLCILNTCVKSALKFFVFSSLSDVFYSILIDSGATHSFIAKQFAHKYSLTMSELPEKIPLIILDSSESPSLFVTHNTKYMVELPSFPSFEWDFLVIDTPKEEDLILGFDFLNHFNPSIDWRKGLIIRTILILLILCILVNNIFQDLLDVYVVVYLDEIIVFSKSEEEHVTHVSTVLSRLRANNLFAKASKCLFHFSSVEYLSYVVSSEGLKMDQAKVHQILNWQPPRNVRALQSFLGFANFYCHFIKNYLKKISLLTSFLKKDSCFPLNEEALKTDASIYALGAVLSQVSDSGKHPTAFNSCKLIPAELNYEIHDKELLGIVWALKRCWAFLLSLSSPFEVLTNHSSLQYFMSSKVITHRQACWAEFHFSITYRPDCLATLPDSLSCRDDIYLERVEDFISKNPMNFQQLIKQNEVQPSRWNLCQI</sequence>
<dbReference type="SUPFAM" id="SSF50630">
    <property type="entry name" value="Acid proteases"/>
    <property type="match status" value="1"/>
</dbReference>
<dbReference type="AlphaFoldDB" id="A0A9Q3CNV1"/>
<dbReference type="InterPro" id="IPR043128">
    <property type="entry name" value="Rev_trsase/Diguanyl_cyclase"/>
</dbReference>
<evidence type="ECO:0000256" key="6">
    <source>
        <dbReference type="ARBA" id="ARBA00022801"/>
    </source>
</evidence>
<dbReference type="PANTHER" id="PTHR37984:SF5">
    <property type="entry name" value="PROTEIN NYNRIN-LIKE"/>
    <property type="match status" value="1"/>
</dbReference>
<keyword evidence="12" id="KW-1185">Reference proteome</keyword>
<evidence type="ECO:0000256" key="1">
    <source>
        <dbReference type="ARBA" id="ARBA00012493"/>
    </source>
</evidence>
<dbReference type="GO" id="GO:0004519">
    <property type="term" value="F:endonuclease activity"/>
    <property type="evidence" value="ECO:0007669"/>
    <property type="project" value="UniProtKB-KW"/>
</dbReference>
<comment type="caution">
    <text evidence="11">The sequence shown here is derived from an EMBL/GenBank/DDBJ whole genome shotgun (WGS) entry which is preliminary data.</text>
</comment>
<proteinExistence type="predicted"/>
<dbReference type="Gene3D" id="2.40.70.10">
    <property type="entry name" value="Acid Proteases"/>
    <property type="match status" value="1"/>
</dbReference>
<dbReference type="Pfam" id="PF08284">
    <property type="entry name" value="RVP_2"/>
    <property type="match status" value="1"/>
</dbReference>
<protein>
    <recommendedName>
        <fullName evidence="1">RNA-directed DNA polymerase</fullName>
        <ecNumber evidence="1">2.7.7.49</ecNumber>
    </recommendedName>
</protein>
<evidence type="ECO:0000256" key="5">
    <source>
        <dbReference type="ARBA" id="ARBA00022759"/>
    </source>
</evidence>
<evidence type="ECO:0000313" key="12">
    <source>
        <dbReference type="Proteomes" id="UP000765509"/>
    </source>
</evidence>
<dbReference type="InterPro" id="IPR043502">
    <property type="entry name" value="DNA/RNA_pol_sf"/>
</dbReference>
<dbReference type="EC" id="2.7.7.49" evidence="1"/>
<dbReference type="InterPro" id="IPR050951">
    <property type="entry name" value="Retrovirus_Pol_polyprotein"/>
</dbReference>
<gene>
    <name evidence="11" type="ORF">O181_028414</name>
</gene>
<accession>A0A9Q3CNV1</accession>
<organism evidence="11 12">
    <name type="scientific">Austropuccinia psidii MF-1</name>
    <dbReference type="NCBI Taxonomy" id="1389203"/>
    <lineage>
        <taxon>Eukaryota</taxon>
        <taxon>Fungi</taxon>
        <taxon>Dikarya</taxon>
        <taxon>Basidiomycota</taxon>
        <taxon>Pucciniomycotina</taxon>
        <taxon>Pucciniomycetes</taxon>
        <taxon>Pucciniales</taxon>
        <taxon>Sphaerophragmiaceae</taxon>
        <taxon>Austropuccinia</taxon>
    </lineage>
</organism>